<feature type="domain" description="Glycosyltransferase 2-like" evidence="1">
    <location>
        <begin position="6"/>
        <end position="176"/>
    </location>
</feature>
<organism evidence="2 3">
    <name type="scientific">Microlunatus aurantiacus</name>
    <dbReference type="NCBI Taxonomy" id="446786"/>
    <lineage>
        <taxon>Bacteria</taxon>
        <taxon>Bacillati</taxon>
        <taxon>Actinomycetota</taxon>
        <taxon>Actinomycetes</taxon>
        <taxon>Propionibacteriales</taxon>
        <taxon>Propionibacteriaceae</taxon>
        <taxon>Microlunatus</taxon>
    </lineage>
</organism>
<protein>
    <recommendedName>
        <fullName evidence="1">Glycosyltransferase 2-like domain-containing protein</fullName>
    </recommendedName>
</protein>
<comment type="caution">
    <text evidence="2">The sequence shown here is derived from an EMBL/GenBank/DDBJ whole genome shotgun (WGS) entry which is preliminary data.</text>
</comment>
<gene>
    <name evidence="2" type="ORF">GCM10022204_45380</name>
</gene>
<dbReference type="InterPro" id="IPR050834">
    <property type="entry name" value="Glycosyltransf_2"/>
</dbReference>
<evidence type="ECO:0000259" key="1">
    <source>
        <dbReference type="Pfam" id="PF00535"/>
    </source>
</evidence>
<sequence length="740" mass="78552">MTRTTSVVICAYTEARWDQLAEAVASVQTQRLAVEEIVVVIDHHDGLLARAAAAFAPGSGDTSVTVLANAHAQGLSGARNTGIEASTGDVVCFLDDDAVAEASWTTHLLAPYDDPHVLGVGGAAIPTWETAAPSWWPGEFGWVVGCSYRGQPTSRAPVRNLMGCNMSVRRTVLDAVGGFDADLGRQGDNQAGCEETELCIRARQLFPDGVFLHEPAAVVHHHVPGARASWGYFRDRCLAEGVSKARMSRSVGQSAALSAESSYVSRVLPTAVAANVLSTLRGDLSGAARAGAILAGLGLTAGSFLTTRWSPRHRATAAAALPMTARPTTPLPGTQPVDPVLPLVLDLDRPLPAVDARRDDLPPYAQALVLVTRGGEPVGKVHLGLDGDVLAPELVGARLRHGLGPAADLPPVSGGPSAPAPRADATVVIATRERPERLAECLASVLAGELQPERVVVVDNAPSTTRTAELVAELAATEPRLRYVREDRPGLARAHNAALPHVLTPLVAFTDDDVLTDPRWLGKLVDGFADPEVACVTGLIAPRALDTLPQQWVEGNATYDKGLHRRVFDAGDHRPDDPLFPYTAGAFGSGANMAFRTDYLRAHRGFDPALGTGTVALGGDDLAAFYDVVRGGHRLVYEPGAIVLHQHYADYAALRRQTYGYGAGLGAHLMRCLLTDPLVVVALAKGAPTALRRATRIVRPRVADGLPAYPADLSRQQLRGLVSGPFRYLRSRRHARREVA</sequence>
<dbReference type="SUPFAM" id="SSF53448">
    <property type="entry name" value="Nucleotide-diphospho-sugar transferases"/>
    <property type="match status" value="2"/>
</dbReference>
<feature type="domain" description="Glycosyltransferase 2-like" evidence="1">
    <location>
        <begin position="426"/>
        <end position="596"/>
    </location>
</feature>
<accession>A0ABP7EL58</accession>
<dbReference type="PANTHER" id="PTHR43685:SF3">
    <property type="entry name" value="SLR2126 PROTEIN"/>
    <property type="match status" value="1"/>
</dbReference>
<proteinExistence type="predicted"/>
<dbReference type="RefSeq" id="WP_344814751.1">
    <property type="nucleotide sequence ID" value="NZ_BAAAYX010000035.1"/>
</dbReference>
<dbReference type="InterPro" id="IPR001173">
    <property type="entry name" value="Glyco_trans_2-like"/>
</dbReference>
<dbReference type="CDD" id="cd00761">
    <property type="entry name" value="Glyco_tranf_GTA_type"/>
    <property type="match status" value="1"/>
</dbReference>
<dbReference type="Gene3D" id="3.90.550.10">
    <property type="entry name" value="Spore Coat Polysaccharide Biosynthesis Protein SpsA, Chain A"/>
    <property type="match status" value="2"/>
</dbReference>
<dbReference type="PANTHER" id="PTHR43685">
    <property type="entry name" value="GLYCOSYLTRANSFERASE"/>
    <property type="match status" value="1"/>
</dbReference>
<reference evidence="3" key="1">
    <citation type="journal article" date="2019" name="Int. J. Syst. Evol. Microbiol.">
        <title>The Global Catalogue of Microorganisms (GCM) 10K type strain sequencing project: providing services to taxonomists for standard genome sequencing and annotation.</title>
        <authorList>
            <consortium name="The Broad Institute Genomics Platform"/>
            <consortium name="The Broad Institute Genome Sequencing Center for Infectious Disease"/>
            <person name="Wu L."/>
            <person name="Ma J."/>
        </authorList>
    </citation>
    <scope>NUCLEOTIDE SEQUENCE [LARGE SCALE GENOMIC DNA]</scope>
    <source>
        <strain evidence="3">JCM 16548</strain>
    </source>
</reference>
<dbReference type="InterPro" id="IPR029044">
    <property type="entry name" value="Nucleotide-diphossugar_trans"/>
</dbReference>
<dbReference type="EMBL" id="BAAAYX010000035">
    <property type="protein sequence ID" value="GAA3720159.1"/>
    <property type="molecule type" value="Genomic_DNA"/>
</dbReference>
<dbReference type="Pfam" id="PF00535">
    <property type="entry name" value="Glycos_transf_2"/>
    <property type="match status" value="2"/>
</dbReference>
<keyword evidence="3" id="KW-1185">Reference proteome</keyword>
<name>A0ABP7EL58_9ACTN</name>
<evidence type="ECO:0000313" key="2">
    <source>
        <dbReference type="EMBL" id="GAA3720159.1"/>
    </source>
</evidence>
<dbReference type="Proteomes" id="UP001500051">
    <property type="component" value="Unassembled WGS sequence"/>
</dbReference>
<evidence type="ECO:0000313" key="3">
    <source>
        <dbReference type="Proteomes" id="UP001500051"/>
    </source>
</evidence>